<proteinExistence type="predicted"/>
<dbReference type="AlphaFoldDB" id="A0A820BBV5"/>
<name>A0A820BBV5_9BILA</name>
<gene>
    <name evidence="3" type="ORF">FNK824_LOCUS36413</name>
    <name evidence="2" type="ORF">OTI717_LOCUS30454</name>
    <name evidence="1" type="ORF">RFH988_LOCUS16995</name>
</gene>
<evidence type="ECO:0000313" key="3">
    <source>
        <dbReference type="EMBL" id="CAF4204092.1"/>
    </source>
</evidence>
<evidence type="ECO:0000313" key="1">
    <source>
        <dbReference type="EMBL" id="CAF1056032.1"/>
    </source>
</evidence>
<dbReference type="Proteomes" id="UP000663882">
    <property type="component" value="Unassembled WGS sequence"/>
</dbReference>
<dbReference type="EMBL" id="CAJNOO010000891">
    <property type="protein sequence ID" value="CAF1056032.1"/>
    <property type="molecule type" value="Genomic_DNA"/>
</dbReference>
<dbReference type="Proteomes" id="UP000663874">
    <property type="component" value="Unassembled WGS sequence"/>
</dbReference>
<evidence type="ECO:0000313" key="4">
    <source>
        <dbReference type="Proteomes" id="UP000663874"/>
    </source>
</evidence>
<dbReference type="OrthoDB" id="10059908at2759"/>
<evidence type="ECO:0000313" key="2">
    <source>
        <dbReference type="EMBL" id="CAF4027447.1"/>
    </source>
</evidence>
<dbReference type="EMBL" id="CAJOBE010016792">
    <property type="protein sequence ID" value="CAF4204092.1"/>
    <property type="molecule type" value="Genomic_DNA"/>
</dbReference>
<accession>A0A820BBV5</accession>
<reference evidence="3" key="1">
    <citation type="submission" date="2021-02" db="EMBL/GenBank/DDBJ databases">
        <authorList>
            <person name="Nowell W R."/>
        </authorList>
    </citation>
    <scope>NUCLEOTIDE SEQUENCE</scope>
</reference>
<sequence>MLNNNSSSQYSSFQNYRDSTTVSSRISSPIAFFHDGITINDIDLRSNIMGTQRRAQAIATAPRRNRYDDDEDNTKKKILFGFVKTMAIPIPIPSIPQQTQSLPKIQSDMNLMSNFHSDSSTDYENYEFDYLYGNNSYPKRFSSESLPRIK</sequence>
<protein>
    <submittedName>
        <fullName evidence="3">Uncharacterized protein</fullName>
    </submittedName>
</protein>
<dbReference type="EMBL" id="CAJOAX010008184">
    <property type="protein sequence ID" value="CAF4027447.1"/>
    <property type="molecule type" value="Genomic_DNA"/>
</dbReference>
<comment type="caution">
    <text evidence="3">The sequence shown here is derived from an EMBL/GenBank/DDBJ whole genome shotgun (WGS) entry which is preliminary data.</text>
</comment>
<organism evidence="3 4">
    <name type="scientific">Rotaria sordida</name>
    <dbReference type="NCBI Taxonomy" id="392033"/>
    <lineage>
        <taxon>Eukaryota</taxon>
        <taxon>Metazoa</taxon>
        <taxon>Spiralia</taxon>
        <taxon>Gnathifera</taxon>
        <taxon>Rotifera</taxon>
        <taxon>Eurotatoria</taxon>
        <taxon>Bdelloidea</taxon>
        <taxon>Philodinida</taxon>
        <taxon>Philodinidae</taxon>
        <taxon>Rotaria</taxon>
    </lineage>
</organism>
<dbReference type="Proteomes" id="UP000663823">
    <property type="component" value="Unassembled WGS sequence"/>
</dbReference>